<feature type="region of interest" description="Disordered" evidence="1">
    <location>
        <begin position="94"/>
        <end position="188"/>
    </location>
</feature>
<evidence type="ECO:0000256" key="1">
    <source>
        <dbReference type="SAM" id="MobiDB-lite"/>
    </source>
</evidence>
<gene>
    <name evidence="2" type="ORF">SMD31_13365</name>
</gene>
<comment type="caution">
    <text evidence="2">The sequence shown here is derived from an EMBL/GenBank/DDBJ whole genome shotgun (WGS) entry which is preliminary data.</text>
</comment>
<evidence type="ECO:0000313" key="3">
    <source>
        <dbReference type="Proteomes" id="UP001271769"/>
    </source>
</evidence>
<feature type="compositionally biased region" description="Low complexity" evidence="1">
    <location>
        <begin position="155"/>
        <end position="165"/>
    </location>
</feature>
<feature type="compositionally biased region" description="Basic and acidic residues" evidence="1">
    <location>
        <begin position="143"/>
        <end position="152"/>
    </location>
</feature>
<sequence>MTDSAGKQGTAGEKPDSVPELDELARRLLDLWQDQLSAVAANPDLAAQAARLMAAMPLPGMWLSQLGQMGQAGGSGDDLTKAWTRMTKDWMAQDWWKGTAHGSANGDTAPSSPAGAAPAAAASQPRGSDLDELGRRLAGIEQRLAELADGKPKRSPAAKPRTAAAKPRRSRAAAAKSGSGGPDGGAAG</sequence>
<evidence type="ECO:0008006" key="4">
    <source>
        <dbReference type="Google" id="ProtNLM"/>
    </source>
</evidence>
<keyword evidence="3" id="KW-1185">Reference proteome</keyword>
<feature type="compositionally biased region" description="Gly residues" evidence="1">
    <location>
        <begin position="178"/>
        <end position="188"/>
    </location>
</feature>
<dbReference type="Proteomes" id="UP001271769">
    <property type="component" value="Unassembled WGS sequence"/>
</dbReference>
<dbReference type="EMBL" id="JAXCLX010000002">
    <property type="protein sequence ID" value="MDY0872925.1"/>
    <property type="molecule type" value="Genomic_DNA"/>
</dbReference>
<dbReference type="RefSeq" id="WP_320501396.1">
    <property type="nucleotide sequence ID" value="NZ_JAXCLX010000002.1"/>
</dbReference>
<organism evidence="2 3">
    <name type="scientific">Dongia rigui</name>
    <dbReference type="NCBI Taxonomy" id="940149"/>
    <lineage>
        <taxon>Bacteria</taxon>
        <taxon>Pseudomonadati</taxon>
        <taxon>Pseudomonadota</taxon>
        <taxon>Alphaproteobacteria</taxon>
        <taxon>Rhodospirillales</taxon>
        <taxon>Dongiaceae</taxon>
        <taxon>Dongia</taxon>
    </lineage>
</organism>
<protein>
    <recommendedName>
        <fullName evidence="4">Poly(3-hydroxyalkanoate) polymerase subunit PhaE</fullName>
    </recommendedName>
</protein>
<name>A0ABU5E073_9PROT</name>
<feature type="compositionally biased region" description="Low complexity" evidence="1">
    <location>
        <begin position="109"/>
        <end position="123"/>
    </location>
</feature>
<reference evidence="2 3" key="1">
    <citation type="journal article" date="2013" name="Antonie Van Leeuwenhoek">
        <title>Dongia rigui sp. nov., isolated from freshwater of a large wetland in Korea.</title>
        <authorList>
            <person name="Baik K.S."/>
            <person name="Hwang Y.M."/>
            <person name="Choi J.S."/>
            <person name="Kwon J."/>
            <person name="Seong C.N."/>
        </authorList>
    </citation>
    <scope>NUCLEOTIDE SEQUENCE [LARGE SCALE GENOMIC DNA]</scope>
    <source>
        <strain evidence="2 3">04SU4-P</strain>
    </source>
</reference>
<evidence type="ECO:0000313" key="2">
    <source>
        <dbReference type="EMBL" id="MDY0872925.1"/>
    </source>
</evidence>
<feature type="region of interest" description="Disordered" evidence="1">
    <location>
        <begin position="1"/>
        <end position="21"/>
    </location>
</feature>
<accession>A0ABU5E073</accession>
<proteinExistence type="predicted"/>